<evidence type="ECO:0000256" key="7">
    <source>
        <dbReference type="SAM" id="SignalP"/>
    </source>
</evidence>
<comment type="caution">
    <text evidence="9">The sequence shown here is derived from an EMBL/GenBank/DDBJ whole genome shotgun (WGS) entry which is preliminary data.</text>
</comment>
<dbReference type="PANTHER" id="PTHR46484:SF8">
    <property type="entry name" value="B-CELL RECEPTOR CD22-LIKE-RELATED"/>
    <property type="match status" value="1"/>
</dbReference>
<keyword evidence="3" id="KW-1015">Disulfide bond</keyword>
<name>A0AA88PPN8_9TELE</name>
<dbReference type="Pfam" id="PF08205">
    <property type="entry name" value="C2-set_2"/>
    <property type="match status" value="1"/>
</dbReference>
<evidence type="ECO:0000313" key="10">
    <source>
        <dbReference type="Proteomes" id="UP001187343"/>
    </source>
</evidence>
<dbReference type="SUPFAM" id="SSF48726">
    <property type="entry name" value="Immunoglobulin"/>
    <property type="match status" value="2"/>
</dbReference>
<evidence type="ECO:0000259" key="8">
    <source>
        <dbReference type="PROSITE" id="PS50835"/>
    </source>
</evidence>
<dbReference type="PROSITE" id="PS50835">
    <property type="entry name" value="IG_LIKE"/>
    <property type="match status" value="2"/>
</dbReference>
<evidence type="ECO:0000256" key="2">
    <source>
        <dbReference type="ARBA" id="ARBA00023136"/>
    </source>
</evidence>
<dbReference type="InterPro" id="IPR013162">
    <property type="entry name" value="CD80_C2-set"/>
</dbReference>
<keyword evidence="7" id="KW-0732">Signal</keyword>
<dbReference type="InterPro" id="IPR003599">
    <property type="entry name" value="Ig_sub"/>
</dbReference>
<organism evidence="9 10">
    <name type="scientific">Cirrhinus molitorella</name>
    <name type="common">mud carp</name>
    <dbReference type="NCBI Taxonomy" id="172907"/>
    <lineage>
        <taxon>Eukaryota</taxon>
        <taxon>Metazoa</taxon>
        <taxon>Chordata</taxon>
        <taxon>Craniata</taxon>
        <taxon>Vertebrata</taxon>
        <taxon>Euteleostomi</taxon>
        <taxon>Actinopterygii</taxon>
        <taxon>Neopterygii</taxon>
        <taxon>Teleostei</taxon>
        <taxon>Ostariophysi</taxon>
        <taxon>Cypriniformes</taxon>
        <taxon>Cyprinidae</taxon>
        <taxon>Labeoninae</taxon>
        <taxon>Labeonini</taxon>
        <taxon>Cirrhinus</taxon>
    </lineage>
</organism>
<reference evidence="9" key="1">
    <citation type="submission" date="2023-08" db="EMBL/GenBank/DDBJ databases">
        <title>Chromosome-level Genome Assembly of mud carp (Cirrhinus molitorella).</title>
        <authorList>
            <person name="Liu H."/>
        </authorList>
    </citation>
    <scope>NUCLEOTIDE SEQUENCE</scope>
    <source>
        <strain evidence="9">Prfri</strain>
        <tissue evidence="9">Muscle</tissue>
    </source>
</reference>
<evidence type="ECO:0000256" key="4">
    <source>
        <dbReference type="ARBA" id="ARBA00023319"/>
    </source>
</evidence>
<evidence type="ECO:0000313" key="9">
    <source>
        <dbReference type="EMBL" id="KAK2895017.1"/>
    </source>
</evidence>
<dbReference type="EMBL" id="JAUYZG010000011">
    <property type="protein sequence ID" value="KAK2895017.1"/>
    <property type="molecule type" value="Genomic_DNA"/>
</dbReference>
<proteinExistence type="predicted"/>
<dbReference type="InterPro" id="IPR013783">
    <property type="entry name" value="Ig-like_fold"/>
</dbReference>
<feature type="domain" description="Ig-like" evidence="8">
    <location>
        <begin position="239"/>
        <end position="320"/>
    </location>
</feature>
<dbReference type="GO" id="GO:0016020">
    <property type="term" value="C:membrane"/>
    <property type="evidence" value="ECO:0007669"/>
    <property type="project" value="UniProtKB-SubCell"/>
</dbReference>
<dbReference type="SMART" id="SM00409">
    <property type="entry name" value="IG"/>
    <property type="match status" value="2"/>
</dbReference>
<sequence>MFATDLLVFSSILSAAWCQTVWTISVPKTLNSTSGSCLLIPCLFNISREKENALDSSPVVTWRRGLLWLFYDTVHFNISHQQKEPVVEVLGDLRKKNCTSVMRNLTSQSSDRYYFTFKTTEFSITETKAVIIHVSDSLAEPEVTVPVLREGEEVNLTCTVPAPCPSHPPNVTWAPELGGDITQRTHLNSDGTHSVSAILKFVPSFHHHELKVNCSSSHSLHREDKLSYKTVILNVEYPPKETWISLTGSVWFGINVSLTCQSNANPPAVHRWFMKTAGVEKELGSSHVLSFIAARENTGEYICEAQNPHGAMNSTIQQITVPGISFTAFLSILAALTVLIFALLTLLILMLYRRTDQGNKTPVKILETNQDQSIYANVSASAAKSQQPESKPCDNEDIGTVNPTCRQHFSNENIYANCEK</sequence>
<feature type="domain" description="Ig-like" evidence="8">
    <location>
        <begin position="141"/>
        <end position="227"/>
    </location>
</feature>
<evidence type="ECO:0000256" key="3">
    <source>
        <dbReference type="ARBA" id="ARBA00023157"/>
    </source>
</evidence>
<dbReference type="InterPro" id="IPR036179">
    <property type="entry name" value="Ig-like_dom_sf"/>
</dbReference>
<keyword evidence="4" id="KW-0393">Immunoglobulin domain</keyword>
<keyword evidence="6" id="KW-1133">Transmembrane helix</keyword>
<dbReference type="Pfam" id="PF00047">
    <property type="entry name" value="ig"/>
    <property type="match status" value="1"/>
</dbReference>
<dbReference type="Proteomes" id="UP001187343">
    <property type="component" value="Unassembled WGS sequence"/>
</dbReference>
<feature type="signal peptide" evidence="7">
    <location>
        <begin position="1"/>
        <end position="18"/>
    </location>
</feature>
<dbReference type="InterPro" id="IPR013151">
    <property type="entry name" value="Immunoglobulin_dom"/>
</dbReference>
<evidence type="ECO:0000256" key="5">
    <source>
        <dbReference type="SAM" id="MobiDB-lite"/>
    </source>
</evidence>
<gene>
    <name evidence="9" type="ORF">Q8A67_012246</name>
</gene>
<feature type="transmembrane region" description="Helical" evidence="6">
    <location>
        <begin position="326"/>
        <end position="352"/>
    </location>
</feature>
<feature type="region of interest" description="Disordered" evidence="5">
    <location>
        <begin position="381"/>
        <end position="402"/>
    </location>
</feature>
<protein>
    <recommendedName>
        <fullName evidence="8">Ig-like domain-containing protein</fullName>
    </recommendedName>
</protein>
<evidence type="ECO:0000256" key="6">
    <source>
        <dbReference type="SAM" id="Phobius"/>
    </source>
</evidence>
<dbReference type="AlphaFoldDB" id="A0AA88PPN8"/>
<dbReference type="PANTHER" id="PTHR46484">
    <property type="entry name" value="SI:CH211-171H4.5-RELATED"/>
    <property type="match status" value="1"/>
</dbReference>
<keyword evidence="10" id="KW-1185">Reference proteome</keyword>
<dbReference type="InterPro" id="IPR007110">
    <property type="entry name" value="Ig-like_dom"/>
</dbReference>
<keyword evidence="2 6" id="KW-0472">Membrane</keyword>
<keyword evidence="6" id="KW-0812">Transmembrane</keyword>
<feature type="chain" id="PRO_5041681419" description="Ig-like domain-containing protein" evidence="7">
    <location>
        <begin position="19"/>
        <end position="420"/>
    </location>
</feature>
<evidence type="ECO:0000256" key="1">
    <source>
        <dbReference type="ARBA" id="ARBA00004167"/>
    </source>
</evidence>
<dbReference type="Gene3D" id="2.60.40.10">
    <property type="entry name" value="Immunoglobulins"/>
    <property type="match status" value="3"/>
</dbReference>
<comment type="subcellular location">
    <subcellularLocation>
        <location evidence="1">Membrane</location>
        <topology evidence="1">Single-pass membrane protein</topology>
    </subcellularLocation>
</comment>
<accession>A0AA88PPN8</accession>